<organism evidence="6 7">
    <name type="scientific">Candidatus Dehalogenimonas loeffleri</name>
    <dbReference type="NCBI Taxonomy" id="3127115"/>
    <lineage>
        <taxon>Bacteria</taxon>
        <taxon>Bacillati</taxon>
        <taxon>Chloroflexota</taxon>
        <taxon>Dehalococcoidia</taxon>
        <taxon>Dehalococcoidales</taxon>
        <taxon>Dehalococcoidaceae</taxon>
        <taxon>Dehalogenimonas</taxon>
    </lineage>
</organism>
<dbReference type="SUPFAM" id="SSF46785">
    <property type="entry name" value="Winged helix' DNA-binding domain"/>
    <property type="match status" value="1"/>
</dbReference>
<reference evidence="6 7" key="1">
    <citation type="submission" date="2024-03" db="EMBL/GenBank/DDBJ databases">
        <title>A Dehalogenimonas Isolated from Estuarine Sediments Dihaloeliminates Chlorinated Alkanes.</title>
        <authorList>
            <person name="Yang Y."/>
            <person name="Wang H."/>
        </authorList>
    </citation>
    <scope>NUCLEOTIDE SEQUENCE [LARGE SCALE GENOMIC DNA]</scope>
    <source>
        <strain evidence="6 7">W</strain>
    </source>
</reference>
<evidence type="ECO:0000259" key="4">
    <source>
        <dbReference type="PROSITE" id="PS50042"/>
    </source>
</evidence>
<dbReference type="SMART" id="SM00100">
    <property type="entry name" value="cNMP"/>
    <property type="match status" value="1"/>
</dbReference>
<keyword evidence="3" id="KW-0804">Transcription</keyword>
<dbReference type="InterPro" id="IPR014710">
    <property type="entry name" value="RmlC-like_jellyroll"/>
</dbReference>
<evidence type="ECO:0000256" key="2">
    <source>
        <dbReference type="ARBA" id="ARBA00023125"/>
    </source>
</evidence>
<dbReference type="EMBL" id="CP146612">
    <property type="protein sequence ID" value="WWX25511.1"/>
    <property type="molecule type" value="Genomic_DNA"/>
</dbReference>
<proteinExistence type="predicted"/>
<dbReference type="Gene3D" id="2.60.120.10">
    <property type="entry name" value="Jelly Rolls"/>
    <property type="match status" value="1"/>
</dbReference>
<keyword evidence="7" id="KW-1185">Reference proteome</keyword>
<dbReference type="SMART" id="SM00419">
    <property type="entry name" value="HTH_CRP"/>
    <property type="match status" value="1"/>
</dbReference>
<dbReference type="PROSITE" id="PS50042">
    <property type="entry name" value="CNMP_BINDING_3"/>
    <property type="match status" value="1"/>
</dbReference>
<dbReference type="PANTHER" id="PTHR24567">
    <property type="entry name" value="CRP FAMILY TRANSCRIPTIONAL REGULATORY PROTEIN"/>
    <property type="match status" value="1"/>
</dbReference>
<dbReference type="PROSITE" id="PS51063">
    <property type="entry name" value="HTH_CRP_2"/>
    <property type="match status" value="1"/>
</dbReference>
<dbReference type="InterPro" id="IPR012318">
    <property type="entry name" value="HTH_CRP"/>
</dbReference>
<dbReference type="InterPro" id="IPR000595">
    <property type="entry name" value="cNMP-bd_dom"/>
</dbReference>
<dbReference type="Pfam" id="PF13545">
    <property type="entry name" value="HTH_Crp_2"/>
    <property type="match status" value="1"/>
</dbReference>
<evidence type="ECO:0000313" key="7">
    <source>
        <dbReference type="Proteomes" id="UP001375370"/>
    </source>
</evidence>
<protein>
    <submittedName>
        <fullName evidence="6">Crp/Fnr family transcriptional regulator</fullName>
    </submittedName>
</protein>
<feature type="domain" description="Cyclic nucleotide-binding" evidence="4">
    <location>
        <begin position="12"/>
        <end position="132"/>
    </location>
</feature>
<accession>A0ABZ2J3N0</accession>
<name>A0ABZ2J3N0_9CHLR</name>
<dbReference type="InterPro" id="IPR018490">
    <property type="entry name" value="cNMP-bd_dom_sf"/>
</dbReference>
<keyword evidence="2" id="KW-0238">DNA-binding</keyword>
<feature type="domain" description="HTH crp-type" evidence="5">
    <location>
        <begin position="146"/>
        <end position="213"/>
    </location>
</feature>
<dbReference type="InterPro" id="IPR036388">
    <property type="entry name" value="WH-like_DNA-bd_sf"/>
</dbReference>
<gene>
    <name evidence="6" type="ORF">V8247_00645</name>
</gene>
<dbReference type="SUPFAM" id="SSF51206">
    <property type="entry name" value="cAMP-binding domain-like"/>
    <property type="match status" value="1"/>
</dbReference>
<keyword evidence="1" id="KW-0805">Transcription regulation</keyword>
<dbReference type="InterPro" id="IPR036390">
    <property type="entry name" value="WH_DNA-bd_sf"/>
</dbReference>
<evidence type="ECO:0000259" key="5">
    <source>
        <dbReference type="PROSITE" id="PS51063"/>
    </source>
</evidence>
<dbReference type="Proteomes" id="UP001375370">
    <property type="component" value="Chromosome"/>
</dbReference>
<dbReference type="RefSeq" id="WP_338737735.1">
    <property type="nucleotide sequence ID" value="NZ_CP146612.1"/>
</dbReference>
<dbReference type="Pfam" id="PF00027">
    <property type="entry name" value="cNMP_binding"/>
    <property type="match status" value="1"/>
</dbReference>
<evidence type="ECO:0000256" key="1">
    <source>
        <dbReference type="ARBA" id="ARBA00023015"/>
    </source>
</evidence>
<sequence length="244" mass="27526">MTYLNCMADLWLFDSLNETEKGDIRKLFHRPEYLKGEYLFNEGEPASSIFLVTQGRVKLLKTSEGGKEIALGYITPNQLFGEEVLFDDSVHSFAAVAVEDTRLCACYKSDFESLLAQNSQLSLKVIKGLGEKIRRITEQFADVAIYDTRSSLSRTLVRLAREHGQETADGMKLNFRLTHDDLGALVGSSRVMITNVMKSLKIAGIVRDDLDHKMVISRWFLNEPFIEEPASPAARSADCDCYQR</sequence>
<dbReference type="PANTHER" id="PTHR24567:SF74">
    <property type="entry name" value="HTH-TYPE TRANSCRIPTIONAL REGULATOR ARCR"/>
    <property type="match status" value="1"/>
</dbReference>
<dbReference type="Gene3D" id="1.10.10.10">
    <property type="entry name" value="Winged helix-like DNA-binding domain superfamily/Winged helix DNA-binding domain"/>
    <property type="match status" value="1"/>
</dbReference>
<evidence type="ECO:0000256" key="3">
    <source>
        <dbReference type="ARBA" id="ARBA00023163"/>
    </source>
</evidence>
<dbReference type="InterPro" id="IPR050397">
    <property type="entry name" value="Env_Response_Regulators"/>
</dbReference>
<dbReference type="CDD" id="cd00038">
    <property type="entry name" value="CAP_ED"/>
    <property type="match status" value="1"/>
</dbReference>
<evidence type="ECO:0000313" key="6">
    <source>
        <dbReference type="EMBL" id="WWX25511.1"/>
    </source>
</evidence>